<dbReference type="WBParaSite" id="RSKR_0001080000.1">
    <property type="protein sequence ID" value="RSKR_0001080000.1"/>
    <property type="gene ID" value="RSKR_0001080000"/>
</dbReference>
<evidence type="ECO:0000313" key="2">
    <source>
        <dbReference type="WBParaSite" id="RSKR_0001080000.1"/>
    </source>
</evidence>
<dbReference type="Proteomes" id="UP000095286">
    <property type="component" value="Unplaced"/>
</dbReference>
<accession>A0AC35UEP5</accession>
<evidence type="ECO:0000313" key="1">
    <source>
        <dbReference type="Proteomes" id="UP000095286"/>
    </source>
</evidence>
<organism evidence="1 2">
    <name type="scientific">Rhabditophanes sp. KR3021</name>
    <dbReference type="NCBI Taxonomy" id="114890"/>
    <lineage>
        <taxon>Eukaryota</taxon>
        <taxon>Metazoa</taxon>
        <taxon>Ecdysozoa</taxon>
        <taxon>Nematoda</taxon>
        <taxon>Chromadorea</taxon>
        <taxon>Rhabditida</taxon>
        <taxon>Tylenchina</taxon>
        <taxon>Panagrolaimomorpha</taxon>
        <taxon>Strongyloidoidea</taxon>
        <taxon>Alloionematidae</taxon>
        <taxon>Rhabditophanes</taxon>
    </lineage>
</organism>
<proteinExistence type="predicted"/>
<sequence>MNDDGGHEGGHLDAMTWPCIFYPSLHKLENELGGDQNALAALKIMKDSFSNVEKSNQSVLFDLSLVLLNEVKLDVNIQETYLRMQGQALPFHPEFDLQHPALQFRLLNAKATDLRLILSKVPDQMMDRRAFLDTIKEIASSIKALLDATNEVLTIVPPTIQQAVEKRKREFVHYSKRFSNTLKDYFRDQNAKQVSVSANQLIYQTNQIVRTLSDRIHRHNYHLQHAPPHH</sequence>
<protein>
    <submittedName>
        <fullName evidence="2">BH3-interacting domain death agonist</fullName>
    </submittedName>
</protein>
<name>A0AC35UEP5_9BILA</name>
<reference evidence="2" key="1">
    <citation type="submission" date="2016-11" db="UniProtKB">
        <authorList>
            <consortium name="WormBaseParasite"/>
        </authorList>
    </citation>
    <scope>IDENTIFICATION</scope>
    <source>
        <strain evidence="2">KR3021</strain>
    </source>
</reference>